<dbReference type="STRING" id="57664.SAMN05661003_10696"/>
<accession>A0A1G7BNC8</accession>
<dbReference type="RefSeq" id="WP_171906360.1">
    <property type="nucleotide sequence ID" value="NZ_FNAQ01000006.1"/>
</dbReference>
<feature type="domain" description="Chemotaxis phosphatase CheX-like" evidence="2">
    <location>
        <begin position="42"/>
        <end position="138"/>
    </location>
</feature>
<keyword evidence="1" id="KW-0145">Chemotaxis</keyword>
<dbReference type="Pfam" id="PF13690">
    <property type="entry name" value="CheX"/>
    <property type="match status" value="1"/>
</dbReference>
<dbReference type="GO" id="GO:0006935">
    <property type="term" value="P:chemotaxis"/>
    <property type="evidence" value="ECO:0007669"/>
    <property type="project" value="UniProtKB-KW"/>
</dbReference>
<dbReference type="InterPro" id="IPR028051">
    <property type="entry name" value="CheX-like_dom"/>
</dbReference>
<evidence type="ECO:0000259" key="2">
    <source>
        <dbReference type="Pfam" id="PF13690"/>
    </source>
</evidence>
<evidence type="ECO:0000313" key="4">
    <source>
        <dbReference type="Proteomes" id="UP000243205"/>
    </source>
</evidence>
<protein>
    <submittedName>
        <fullName evidence="3">Chemotaxis protein CheX</fullName>
    </submittedName>
</protein>
<evidence type="ECO:0000256" key="1">
    <source>
        <dbReference type="ARBA" id="ARBA00022500"/>
    </source>
</evidence>
<gene>
    <name evidence="3" type="ORF">SAMN05661003_10696</name>
</gene>
<evidence type="ECO:0000313" key="3">
    <source>
        <dbReference type="EMBL" id="SDE27946.1"/>
    </source>
</evidence>
<dbReference type="InterPro" id="IPR038756">
    <property type="entry name" value="CheX-like"/>
</dbReference>
<dbReference type="InterPro" id="IPR028976">
    <property type="entry name" value="CheC-like_sf"/>
</dbReference>
<dbReference type="SUPFAM" id="SSF103039">
    <property type="entry name" value="CheC-like"/>
    <property type="match status" value="1"/>
</dbReference>
<dbReference type="Proteomes" id="UP000243205">
    <property type="component" value="Unassembled WGS sequence"/>
</dbReference>
<reference evidence="4" key="1">
    <citation type="submission" date="2016-10" db="EMBL/GenBank/DDBJ databases">
        <authorList>
            <person name="Varghese N."/>
            <person name="Submissions S."/>
        </authorList>
    </citation>
    <scope>NUCLEOTIDE SEQUENCE [LARGE SCALE GENOMIC DNA]</scope>
    <source>
        <strain evidence="4">DSM 8987</strain>
    </source>
</reference>
<name>A0A1G7BNC8_9BACT</name>
<dbReference type="EMBL" id="FNAQ01000006">
    <property type="protein sequence ID" value="SDE27946.1"/>
    <property type="molecule type" value="Genomic_DNA"/>
</dbReference>
<sequence>MDCDLKQLIVESTQTVFDTMLMLPLTAGAPLAQKVYSFSDSISGMLGFAGDVQGMLTIHCPAAVALAVTAGLLGMEVDSVDDDVKDTIGELANMVLGGIKEGFAANGVAISLAIPTVLAGRSYRVSGMDDAHWTLVPFTIAEGEFLVELKLKNSR</sequence>
<dbReference type="PANTHER" id="PTHR39452">
    <property type="entry name" value="CHEY-P PHOSPHATASE CHEX"/>
    <property type="match status" value="1"/>
</dbReference>
<keyword evidence="4" id="KW-1185">Reference proteome</keyword>
<dbReference type="Gene3D" id="3.40.1550.10">
    <property type="entry name" value="CheC-like"/>
    <property type="match status" value="1"/>
</dbReference>
<dbReference type="CDD" id="cd17906">
    <property type="entry name" value="CheX"/>
    <property type="match status" value="1"/>
</dbReference>
<dbReference type="AlphaFoldDB" id="A0A1G7BNC8"/>
<dbReference type="PANTHER" id="PTHR39452:SF1">
    <property type="entry name" value="CHEY-P PHOSPHATASE CHEX"/>
    <property type="match status" value="1"/>
</dbReference>
<proteinExistence type="predicted"/>
<organism evidence="3 4">
    <name type="scientific">Desulfuromonas thiophila</name>
    <dbReference type="NCBI Taxonomy" id="57664"/>
    <lineage>
        <taxon>Bacteria</taxon>
        <taxon>Pseudomonadati</taxon>
        <taxon>Thermodesulfobacteriota</taxon>
        <taxon>Desulfuromonadia</taxon>
        <taxon>Desulfuromonadales</taxon>
        <taxon>Desulfuromonadaceae</taxon>
        <taxon>Desulfuromonas</taxon>
    </lineage>
</organism>